<comment type="caution">
    <text evidence="2">The sequence shown here is derived from an EMBL/GenBank/DDBJ whole genome shotgun (WGS) entry which is preliminary data.</text>
</comment>
<dbReference type="Proteomes" id="UP000265520">
    <property type="component" value="Unassembled WGS sequence"/>
</dbReference>
<protein>
    <submittedName>
        <fullName evidence="2">Uncharacterized protein</fullName>
    </submittedName>
</protein>
<reference evidence="2 3" key="1">
    <citation type="journal article" date="2018" name="Front. Plant Sci.">
        <title>Red Clover (Trifolium pratense) and Zigzag Clover (T. medium) - A Picture of Genomic Similarities and Differences.</title>
        <authorList>
            <person name="Dluhosova J."/>
            <person name="Istvanek J."/>
            <person name="Nedelnik J."/>
            <person name="Repkova J."/>
        </authorList>
    </citation>
    <scope>NUCLEOTIDE SEQUENCE [LARGE SCALE GENOMIC DNA]</scope>
    <source>
        <strain evidence="3">cv. 10/8</strain>
        <tissue evidence="2">Leaf</tissue>
    </source>
</reference>
<dbReference type="EMBL" id="LXQA010243945">
    <property type="protein sequence ID" value="MCI37374.1"/>
    <property type="molecule type" value="Genomic_DNA"/>
</dbReference>
<proteinExistence type="predicted"/>
<name>A0A392RMS1_9FABA</name>
<feature type="non-terminal residue" evidence="2">
    <location>
        <position position="100"/>
    </location>
</feature>
<sequence length="100" mass="11366">MEATPKPLKTSRSAPKHHTRRKTPTASPTLPPRDQLAGAETNIQEKHDHEPRNTATWTPSEARQQPLKGRHRQKGTNLDTTAKTVGINRRKSWWCGWPSQ</sequence>
<evidence type="ECO:0000313" key="2">
    <source>
        <dbReference type="EMBL" id="MCI37374.1"/>
    </source>
</evidence>
<organism evidence="2 3">
    <name type="scientific">Trifolium medium</name>
    <dbReference type="NCBI Taxonomy" id="97028"/>
    <lineage>
        <taxon>Eukaryota</taxon>
        <taxon>Viridiplantae</taxon>
        <taxon>Streptophyta</taxon>
        <taxon>Embryophyta</taxon>
        <taxon>Tracheophyta</taxon>
        <taxon>Spermatophyta</taxon>
        <taxon>Magnoliopsida</taxon>
        <taxon>eudicotyledons</taxon>
        <taxon>Gunneridae</taxon>
        <taxon>Pentapetalae</taxon>
        <taxon>rosids</taxon>
        <taxon>fabids</taxon>
        <taxon>Fabales</taxon>
        <taxon>Fabaceae</taxon>
        <taxon>Papilionoideae</taxon>
        <taxon>50 kb inversion clade</taxon>
        <taxon>NPAAA clade</taxon>
        <taxon>Hologalegina</taxon>
        <taxon>IRL clade</taxon>
        <taxon>Trifolieae</taxon>
        <taxon>Trifolium</taxon>
    </lineage>
</organism>
<feature type="compositionally biased region" description="Basic and acidic residues" evidence="1">
    <location>
        <begin position="43"/>
        <end position="52"/>
    </location>
</feature>
<dbReference type="AlphaFoldDB" id="A0A392RMS1"/>
<keyword evidence="3" id="KW-1185">Reference proteome</keyword>
<evidence type="ECO:0000256" key="1">
    <source>
        <dbReference type="SAM" id="MobiDB-lite"/>
    </source>
</evidence>
<feature type="compositionally biased region" description="Polar residues" evidence="1">
    <location>
        <begin position="53"/>
        <end position="63"/>
    </location>
</feature>
<accession>A0A392RMS1</accession>
<feature type="compositionally biased region" description="Basic residues" evidence="1">
    <location>
        <begin position="14"/>
        <end position="23"/>
    </location>
</feature>
<feature type="region of interest" description="Disordered" evidence="1">
    <location>
        <begin position="1"/>
        <end position="84"/>
    </location>
</feature>
<evidence type="ECO:0000313" key="3">
    <source>
        <dbReference type="Proteomes" id="UP000265520"/>
    </source>
</evidence>